<dbReference type="Pfam" id="PF12680">
    <property type="entry name" value="SnoaL_2"/>
    <property type="match status" value="1"/>
</dbReference>
<name>A0A4U1L375_9SPHN</name>
<dbReference type="SUPFAM" id="SSF54427">
    <property type="entry name" value="NTF2-like"/>
    <property type="match status" value="1"/>
</dbReference>
<dbReference type="EMBL" id="SWKR01000002">
    <property type="protein sequence ID" value="TKD50653.1"/>
    <property type="molecule type" value="Genomic_DNA"/>
</dbReference>
<keyword evidence="3" id="KW-1185">Reference proteome</keyword>
<gene>
    <name evidence="2" type="ORF">FBR43_07630</name>
</gene>
<dbReference type="OrthoDB" id="26840at2"/>
<dbReference type="Proteomes" id="UP000309138">
    <property type="component" value="Unassembled WGS sequence"/>
</dbReference>
<protein>
    <recommendedName>
        <fullName evidence="1">SnoaL-like domain-containing protein</fullName>
    </recommendedName>
</protein>
<dbReference type="InterPro" id="IPR037401">
    <property type="entry name" value="SnoaL-like"/>
</dbReference>
<dbReference type="AlphaFoldDB" id="A0A4U1L375"/>
<dbReference type="RefSeq" id="WP_136942597.1">
    <property type="nucleotide sequence ID" value="NZ_SWKR01000002.1"/>
</dbReference>
<sequence length="127" mass="14302">MTKDDWIDNYIGAFNRGDFDTFTAFYADDVVLQLGQKKTLHGKQAIRDFYTGVFARVRETLTVEKVVLDDEGLAGIISTEFHALEDWPDFIAGPMTKGQSLFIESIVIYDIGPDGKFTRIRSARSKG</sequence>
<dbReference type="InterPro" id="IPR032710">
    <property type="entry name" value="NTF2-like_dom_sf"/>
</dbReference>
<evidence type="ECO:0000259" key="1">
    <source>
        <dbReference type="Pfam" id="PF12680"/>
    </source>
</evidence>
<dbReference type="Gene3D" id="3.10.450.50">
    <property type="match status" value="1"/>
</dbReference>
<reference evidence="2 3" key="1">
    <citation type="submission" date="2019-04" db="EMBL/GenBank/DDBJ databases">
        <authorList>
            <person name="Yang Y."/>
            <person name="Wei D."/>
        </authorList>
    </citation>
    <scope>NUCLEOTIDE SEQUENCE [LARGE SCALE GENOMIC DNA]</scope>
    <source>
        <strain evidence="2 3">L-1-4w-11</strain>
    </source>
</reference>
<organism evidence="2 3">
    <name type="scientific">Sphingomonas baiyangensis</name>
    <dbReference type="NCBI Taxonomy" id="2572576"/>
    <lineage>
        <taxon>Bacteria</taxon>
        <taxon>Pseudomonadati</taxon>
        <taxon>Pseudomonadota</taxon>
        <taxon>Alphaproteobacteria</taxon>
        <taxon>Sphingomonadales</taxon>
        <taxon>Sphingomonadaceae</taxon>
        <taxon>Sphingomonas</taxon>
    </lineage>
</organism>
<evidence type="ECO:0000313" key="3">
    <source>
        <dbReference type="Proteomes" id="UP000309138"/>
    </source>
</evidence>
<accession>A0A4U1L375</accession>
<comment type="caution">
    <text evidence="2">The sequence shown here is derived from an EMBL/GenBank/DDBJ whole genome shotgun (WGS) entry which is preliminary data.</text>
</comment>
<feature type="domain" description="SnoaL-like" evidence="1">
    <location>
        <begin position="8"/>
        <end position="119"/>
    </location>
</feature>
<evidence type="ECO:0000313" key="2">
    <source>
        <dbReference type="EMBL" id="TKD50653.1"/>
    </source>
</evidence>
<proteinExistence type="predicted"/>